<dbReference type="NCBIfam" id="TIGR02098">
    <property type="entry name" value="MJ0042_CXXC"/>
    <property type="match status" value="1"/>
</dbReference>
<evidence type="ECO:0000256" key="2">
    <source>
        <dbReference type="SAM" id="Phobius"/>
    </source>
</evidence>
<accession>A0A1W6LER7</accession>
<name>A0A1W6LER7_9BURK</name>
<dbReference type="Pfam" id="PF13719">
    <property type="entry name" value="Zn_ribbon_5"/>
    <property type="match status" value="1"/>
</dbReference>
<dbReference type="EMBL" id="CP015118">
    <property type="protein sequence ID" value="ARN22739.1"/>
    <property type="molecule type" value="Genomic_DNA"/>
</dbReference>
<evidence type="ECO:0000256" key="1">
    <source>
        <dbReference type="SAM" id="MobiDB-lite"/>
    </source>
</evidence>
<dbReference type="STRING" id="946333.A4W93_24075"/>
<dbReference type="InterPro" id="IPR011723">
    <property type="entry name" value="Znf/thioredoxin_put"/>
</dbReference>
<dbReference type="Pfam" id="PF11906">
    <property type="entry name" value="DUF3426"/>
    <property type="match status" value="1"/>
</dbReference>
<dbReference type="InterPro" id="IPR021834">
    <property type="entry name" value="DUF3426"/>
</dbReference>
<keyword evidence="2" id="KW-1133">Transmembrane helix</keyword>
<sequence length="334" mass="36406">MSLATRCTACGTVFRVVQDQLKVSEGWVRCGRCDQVFNAIEGLFDLERDAPPDWNPPPAPPQPPASTITSAYRAPVEQPEDEDVFSLSDEDRIHSRFFQPEQDDVSQTPAQNIAERDRVDFADAQFNDALIADVEADNPSTERPPVEEEPPPPKKRSTSSKSAKASPGFLRDAKRKARWRSPRVRFGLSLLVLLLSATLAGQAALHFRDVVATRWPAARPALVAACEQLGCSVGLPRRIDDLSVESSALSPANGGGYRLSVVLRNRGHMDLALPSIDLTLTDSEGQMVSRRALSPADFRIQPAHLAAGAEATLQLVLAAEGPRVSGYTVEIFYP</sequence>
<organism evidence="3 4">
    <name type="scientific">Piscinibacter gummiphilus</name>
    <dbReference type="NCBI Taxonomy" id="946333"/>
    <lineage>
        <taxon>Bacteria</taxon>
        <taxon>Pseudomonadati</taxon>
        <taxon>Pseudomonadota</taxon>
        <taxon>Betaproteobacteria</taxon>
        <taxon>Burkholderiales</taxon>
        <taxon>Sphaerotilaceae</taxon>
        <taxon>Piscinibacter</taxon>
    </lineage>
</organism>
<keyword evidence="2" id="KW-0472">Membrane</keyword>
<protein>
    <submittedName>
        <fullName evidence="3">Uncharacterized protein</fullName>
    </submittedName>
</protein>
<feature type="transmembrane region" description="Helical" evidence="2">
    <location>
        <begin position="184"/>
        <end position="205"/>
    </location>
</feature>
<dbReference type="AlphaFoldDB" id="A0A1W6LER7"/>
<reference evidence="3 4" key="1">
    <citation type="submission" date="2016-04" db="EMBL/GenBank/DDBJ databases">
        <title>Complete genome sequence of natural rubber-degrading, novel Gram-negative bacterium, Rhizobacter gummiphilus strain NS21.</title>
        <authorList>
            <person name="Tabata M."/>
            <person name="Kasai D."/>
            <person name="Fukuda M."/>
        </authorList>
    </citation>
    <scope>NUCLEOTIDE SEQUENCE [LARGE SCALE GENOMIC DNA]</scope>
    <source>
        <strain evidence="3 4">NS21</strain>
    </source>
</reference>
<feature type="region of interest" description="Disordered" evidence="1">
    <location>
        <begin position="48"/>
        <end position="85"/>
    </location>
</feature>
<keyword evidence="4" id="KW-1185">Reference proteome</keyword>
<evidence type="ECO:0000313" key="3">
    <source>
        <dbReference type="EMBL" id="ARN22739.1"/>
    </source>
</evidence>
<evidence type="ECO:0000313" key="4">
    <source>
        <dbReference type="Proteomes" id="UP000193427"/>
    </source>
</evidence>
<proteinExistence type="predicted"/>
<gene>
    <name evidence="3" type="ORF">A4W93_24075</name>
</gene>
<dbReference type="KEGG" id="rgu:A4W93_24075"/>
<dbReference type="Proteomes" id="UP000193427">
    <property type="component" value="Chromosome"/>
</dbReference>
<feature type="region of interest" description="Disordered" evidence="1">
    <location>
        <begin position="133"/>
        <end position="173"/>
    </location>
</feature>
<keyword evidence="2" id="KW-0812">Transmembrane</keyword>
<feature type="compositionally biased region" description="Pro residues" evidence="1">
    <location>
        <begin position="53"/>
        <end position="64"/>
    </location>
</feature>
<dbReference type="RefSeq" id="WP_085753045.1">
    <property type="nucleotide sequence ID" value="NZ_BSPR01000018.1"/>
</dbReference>